<dbReference type="Proteomes" id="UP001165653">
    <property type="component" value="Unassembled WGS sequence"/>
</dbReference>
<evidence type="ECO:0000313" key="3">
    <source>
        <dbReference type="Proteomes" id="UP001165653"/>
    </source>
</evidence>
<evidence type="ECO:0000313" key="2">
    <source>
        <dbReference type="EMBL" id="MCW1916281.1"/>
    </source>
</evidence>
<dbReference type="Gene3D" id="2.10.109.10">
    <property type="entry name" value="Umud Fragment, subunit A"/>
    <property type="match status" value="1"/>
</dbReference>
<sequence>MNPSKEDIKEWLKTTARSRDWLAAQCGSISKRTVDNWLSSPKEIPLATLALIGRLMEDDRQAEETRRQRQDPQPQIFSVEVDLATFRDYSRAALESRMTLEEWIIHTCDAEVGRIARDKVIALPPALSASRMLEEAEHWLDLHGGIAAGARISSDIQPEPVRVSRDYPADHYALRVFGRSMEPKIRDGALIIVKHWHGQGFPRKGSIVAYSDGQGATLKEFAYRKAQPGEDADTFGNIPVLRSLNKEFPDIQTLEGGRIDAVLVGVE</sequence>
<reference evidence="2" key="1">
    <citation type="submission" date="2022-10" db="EMBL/GenBank/DDBJ databases">
        <title>Luteolibacter sp. GHJ8, whole genome shotgun sequencing project.</title>
        <authorList>
            <person name="Zhao G."/>
            <person name="Shen L."/>
        </authorList>
    </citation>
    <scope>NUCLEOTIDE SEQUENCE</scope>
    <source>
        <strain evidence="2">GHJ8</strain>
    </source>
</reference>
<gene>
    <name evidence="2" type="ORF">OJ996_22015</name>
</gene>
<evidence type="ECO:0000259" key="1">
    <source>
        <dbReference type="Pfam" id="PF00717"/>
    </source>
</evidence>
<dbReference type="SUPFAM" id="SSF51306">
    <property type="entry name" value="LexA/Signal peptidase"/>
    <property type="match status" value="1"/>
</dbReference>
<protein>
    <submittedName>
        <fullName evidence="2">S24 family peptidase</fullName>
    </submittedName>
</protein>
<dbReference type="InterPro" id="IPR036286">
    <property type="entry name" value="LexA/Signal_pep-like_sf"/>
</dbReference>
<keyword evidence="3" id="KW-1185">Reference proteome</keyword>
<dbReference type="InterPro" id="IPR015927">
    <property type="entry name" value="Peptidase_S24_S26A/B/C"/>
</dbReference>
<dbReference type="InterPro" id="IPR039418">
    <property type="entry name" value="LexA-like"/>
</dbReference>
<comment type="caution">
    <text evidence="2">The sequence shown here is derived from an EMBL/GenBank/DDBJ whole genome shotgun (WGS) entry which is preliminary data.</text>
</comment>
<name>A0ABT3G8V4_9BACT</name>
<proteinExistence type="predicted"/>
<accession>A0ABT3G8V4</accession>
<dbReference type="EMBL" id="JAPDDR010000014">
    <property type="protein sequence ID" value="MCW1916281.1"/>
    <property type="molecule type" value="Genomic_DNA"/>
</dbReference>
<dbReference type="RefSeq" id="WP_264515853.1">
    <property type="nucleotide sequence ID" value="NZ_JAPDDR010000014.1"/>
</dbReference>
<dbReference type="Pfam" id="PF00717">
    <property type="entry name" value="Peptidase_S24"/>
    <property type="match status" value="1"/>
</dbReference>
<dbReference type="CDD" id="cd06529">
    <property type="entry name" value="S24_LexA-like"/>
    <property type="match status" value="1"/>
</dbReference>
<organism evidence="2 3">
    <name type="scientific">Luteolibacter rhizosphaerae</name>
    <dbReference type="NCBI Taxonomy" id="2989719"/>
    <lineage>
        <taxon>Bacteria</taxon>
        <taxon>Pseudomonadati</taxon>
        <taxon>Verrucomicrobiota</taxon>
        <taxon>Verrucomicrobiia</taxon>
        <taxon>Verrucomicrobiales</taxon>
        <taxon>Verrucomicrobiaceae</taxon>
        <taxon>Luteolibacter</taxon>
    </lineage>
</organism>
<feature type="domain" description="Peptidase S24/S26A/S26B/S26C" evidence="1">
    <location>
        <begin position="166"/>
        <end position="252"/>
    </location>
</feature>